<evidence type="ECO:0000259" key="4">
    <source>
        <dbReference type="Pfam" id="PF08541"/>
    </source>
</evidence>
<dbReference type="GeneID" id="31237674"/>
<gene>
    <name evidence="6" type="ORF">ACFPL4_36195</name>
</gene>
<dbReference type="Pfam" id="PF08545">
    <property type="entry name" value="ACP_syn_III"/>
    <property type="match status" value="1"/>
</dbReference>
<reference evidence="7" key="1">
    <citation type="journal article" date="2019" name="Int. J. Syst. Evol. Microbiol.">
        <title>The Global Catalogue of Microorganisms (GCM) 10K type strain sequencing project: providing services to taxonomists for standard genome sequencing and annotation.</title>
        <authorList>
            <consortium name="The Broad Institute Genomics Platform"/>
            <consortium name="The Broad Institute Genome Sequencing Center for Infectious Disease"/>
            <person name="Wu L."/>
            <person name="Ma J."/>
        </authorList>
    </citation>
    <scope>NUCLEOTIDE SEQUENCE [LARGE SCALE GENOMIC DNA]</scope>
    <source>
        <strain evidence="7">ICMP 257</strain>
    </source>
</reference>
<dbReference type="Gene3D" id="3.40.47.10">
    <property type="match status" value="2"/>
</dbReference>
<evidence type="ECO:0000256" key="2">
    <source>
        <dbReference type="ARBA" id="ARBA00022679"/>
    </source>
</evidence>
<proteinExistence type="predicted"/>
<comment type="caution">
    <text evidence="6">The sequence shown here is derived from an EMBL/GenBank/DDBJ whole genome shotgun (WGS) entry which is preliminary data.</text>
</comment>
<dbReference type="InterPro" id="IPR013747">
    <property type="entry name" value="ACP_syn_III_C"/>
</dbReference>
<keyword evidence="1" id="KW-0963">Cytoplasm</keyword>
<dbReference type="Pfam" id="PF08541">
    <property type="entry name" value="ACP_syn_III_C"/>
    <property type="match status" value="1"/>
</dbReference>
<name>A0ABV9VIQ6_STRAZ</name>
<dbReference type="PANTHER" id="PTHR34069:SF2">
    <property type="entry name" value="BETA-KETOACYL-[ACYL-CARRIER-PROTEIN] SYNTHASE III"/>
    <property type="match status" value="1"/>
</dbReference>
<keyword evidence="3" id="KW-0012">Acyltransferase</keyword>
<dbReference type="EMBL" id="JBHSJE010000023">
    <property type="protein sequence ID" value="MFC4983696.1"/>
    <property type="molecule type" value="Genomic_DNA"/>
</dbReference>
<feature type="domain" description="Beta-ketoacyl-[acyl-carrier-protein] synthase III C-terminal" evidence="4">
    <location>
        <begin position="258"/>
        <end position="328"/>
    </location>
</feature>
<keyword evidence="7" id="KW-1185">Reference proteome</keyword>
<feature type="domain" description="Beta-ketoacyl-[acyl-carrier-protein] synthase III N-terminal" evidence="5">
    <location>
        <begin position="120"/>
        <end position="200"/>
    </location>
</feature>
<evidence type="ECO:0000259" key="5">
    <source>
        <dbReference type="Pfam" id="PF08545"/>
    </source>
</evidence>
<dbReference type="PANTHER" id="PTHR34069">
    <property type="entry name" value="3-OXOACYL-[ACYL-CARRIER-PROTEIN] SYNTHASE 3"/>
    <property type="match status" value="1"/>
</dbReference>
<keyword evidence="2" id="KW-0808">Transferase</keyword>
<dbReference type="RefSeq" id="WP_033305881.1">
    <property type="nucleotide sequence ID" value="NZ_JBFAGR010000071.1"/>
</dbReference>
<protein>
    <submittedName>
        <fullName evidence="6">3-oxoacyl-ACP synthase III family protein</fullName>
    </submittedName>
</protein>
<evidence type="ECO:0000256" key="3">
    <source>
        <dbReference type="ARBA" id="ARBA00023315"/>
    </source>
</evidence>
<dbReference type="Proteomes" id="UP001595908">
    <property type="component" value="Unassembled WGS sequence"/>
</dbReference>
<dbReference type="InterPro" id="IPR013751">
    <property type="entry name" value="ACP_syn_III_N"/>
</dbReference>
<evidence type="ECO:0000313" key="6">
    <source>
        <dbReference type="EMBL" id="MFC4983696.1"/>
    </source>
</evidence>
<organism evidence="6 7">
    <name type="scientific">Streptomyces atroolivaceus</name>
    <dbReference type="NCBI Taxonomy" id="66869"/>
    <lineage>
        <taxon>Bacteria</taxon>
        <taxon>Bacillati</taxon>
        <taxon>Actinomycetota</taxon>
        <taxon>Actinomycetes</taxon>
        <taxon>Kitasatosporales</taxon>
        <taxon>Streptomycetaceae</taxon>
        <taxon>Streptomyces</taxon>
    </lineage>
</organism>
<evidence type="ECO:0000256" key="1">
    <source>
        <dbReference type="ARBA" id="ARBA00022490"/>
    </source>
</evidence>
<sequence>MEASEIHILSVGTALPGDPLDNADLARHFGMDPVWEQWVDAFVGTRARHLSVDLGTGKLRSTLADLATRAAARALEGAGVGAGDIDLVVLGTATPDQLMPATVNVVADRLGIDGVPTYQLQSGCAGAFQALDVGRQMLRTGGHRTALVIGGELCSRHYDPGVDLARLDSAELVNFVLFGDGAGAAVLTAEQVTGAPVIHRVLNRLTGLNREPGQIVEWTGALDRADADRSHIKEDYKAIEESVPVMSREIAEEILGDLGWTAADVDYLLPPQLSGRMTRRIVDGLDMPLADEITRVDTIANTGNAMPFFQLEDTLPQLAQGDRVLGISVESSKWIKAGFALEVQ</sequence>
<accession>A0ABV9VIQ6</accession>
<dbReference type="InterPro" id="IPR016039">
    <property type="entry name" value="Thiolase-like"/>
</dbReference>
<evidence type="ECO:0000313" key="7">
    <source>
        <dbReference type="Proteomes" id="UP001595908"/>
    </source>
</evidence>
<dbReference type="SUPFAM" id="SSF53901">
    <property type="entry name" value="Thiolase-like"/>
    <property type="match status" value="2"/>
</dbReference>